<keyword evidence="1" id="KW-1133">Transmembrane helix</keyword>
<accession>A0A969WD33</accession>
<evidence type="ECO:0000313" key="3">
    <source>
        <dbReference type="Proteomes" id="UP000653472"/>
    </source>
</evidence>
<dbReference type="Pfam" id="PF11174">
    <property type="entry name" value="DUF2970"/>
    <property type="match status" value="1"/>
</dbReference>
<name>A0A969WD33_9GAMM</name>
<protein>
    <submittedName>
        <fullName evidence="2">DUF2970 domain-containing protein</fullName>
    </submittedName>
</protein>
<dbReference type="Proteomes" id="UP000653472">
    <property type="component" value="Unassembled WGS sequence"/>
</dbReference>
<sequence>MNDGNHDEREVPPRGLTLWQTLQSVTASMFGVQSRRNRERDFTRGKASHFIIIGLLAVIAFVLVLVAIVQLLLRHAGM</sequence>
<comment type="caution">
    <text evidence="2">The sequence shown here is derived from an EMBL/GenBank/DDBJ whole genome shotgun (WGS) entry which is preliminary data.</text>
</comment>
<keyword evidence="1" id="KW-0472">Membrane</keyword>
<proteinExistence type="predicted"/>
<keyword evidence="1" id="KW-0812">Transmembrane</keyword>
<dbReference type="InterPro" id="IPR021344">
    <property type="entry name" value="DUF2970"/>
</dbReference>
<evidence type="ECO:0000313" key="2">
    <source>
        <dbReference type="EMBL" id="NKF23793.1"/>
    </source>
</evidence>
<keyword evidence="3" id="KW-1185">Reference proteome</keyword>
<feature type="transmembrane region" description="Helical" evidence="1">
    <location>
        <begin position="50"/>
        <end position="73"/>
    </location>
</feature>
<dbReference type="AlphaFoldDB" id="A0A969WD33"/>
<dbReference type="RefSeq" id="WP_168149104.1">
    <property type="nucleotide sequence ID" value="NZ_JAAVXB010000009.1"/>
</dbReference>
<gene>
    <name evidence="2" type="ORF">G7Y82_15875</name>
</gene>
<dbReference type="EMBL" id="JAAVXB010000009">
    <property type="protein sequence ID" value="NKF23793.1"/>
    <property type="molecule type" value="Genomic_DNA"/>
</dbReference>
<evidence type="ECO:0000256" key="1">
    <source>
        <dbReference type="SAM" id="Phobius"/>
    </source>
</evidence>
<reference evidence="2" key="1">
    <citation type="submission" date="2020-03" db="EMBL/GenBank/DDBJ databases">
        <title>Solimonas marina sp. nov., isolated from deep seawater of the Pacific Ocean.</title>
        <authorList>
            <person name="Liu X."/>
            <person name="Lai Q."/>
            <person name="Sun F."/>
            <person name="Gai Y."/>
            <person name="Li G."/>
            <person name="Shao Z."/>
        </authorList>
    </citation>
    <scope>NUCLEOTIDE SEQUENCE</scope>
    <source>
        <strain evidence="2">C16B3</strain>
    </source>
</reference>
<organism evidence="2 3">
    <name type="scientific">Solimonas marina</name>
    <dbReference type="NCBI Taxonomy" id="2714601"/>
    <lineage>
        <taxon>Bacteria</taxon>
        <taxon>Pseudomonadati</taxon>
        <taxon>Pseudomonadota</taxon>
        <taxon>Gammaproteobacteria</taxon>
        <taxon>Nevskiales</taxon>
        <taxon>Nevskiaceae</taxon>
        <taxon>Solimonas</taxon>
    </lineage>
</organism>